<accession>A0ABQ8HMQ4</accession>
<feature type="compositionally biased region" description="Basic and acidic residues" evidence="6">
    <location>
        <begin position="27"/>
        <end position="47"/>
    </location>
</feature>
<evidence type="ECO:0000256" key="2">
    <source>
        <dbReference type="ARBA" id="ARBA00009430"/>
    </source>
</evidence>
<keyword evidence="4" id="KW-0804">Transcription</keyword>
<name>A0ABQ8HMQ4_9ROSI</name>
<dbReference type="Pfam" id="PF06870">
    <property type="entry name" value="RNA_pol_I_A49"/>
    <property type="match status" value="1"/>
</dbReference>
<evidence type="ECO:0000256" key="6">
    <source>
        <dbReference type="SAM" id="MobiDB-lite"/>
    </source>
</evidence>
<evidence type="ECO:0000313" key="8">
    <source>
        <dbReference type="Proteomes" id="UP000827721"/>
    </source>
</evidence>
<feature type="compositionally biased region" description="Basic residues" evidence="6">
    <location>
        <begin position="16"/>
        <end position="26"/>
    </location>
</feature>
<keyword evidence="8" id="KW-1185">Reference proteome</keyword>
<gene>
    <name evidence="7" type="ORF">JRO89_XS09G0223000</name>
</gene>
<dbReference type="Proteomes" id="UP000827721">
    <property type="component" value="Unassembled WGS sequence"/>
</dbReference>
<feature type="region of interest" description="Disordered" evidence="6">
    <location>
        <begin position="1"/>
        <end position="101"/>
    </location>
</feature>
<evidence type="ECO:0000256" key="3">
    <source>
        <dbReference type="ARBA" id="ARBA00022478"/>
    </source>
</evidence>
<evidence type="ECO:0008006" key="9">
    <source>
        <dbReference type="Google" id="ProtNLM"/>
    </source>
</evidence>
<feature type="compositionally biased region" description="Basic and acidic residues" evidence="6">
    <location>
        <begin position="75"/>
        <end position="89"/>
    </location>
</feature>
<comment type="caution">
    <text evidence="7">The sequence shown here is derived from an EMBL/GenBank/DDBJ whole genome shotgun (WGS) entry which is preliminary data.</text>
</comment>
<keyword evidence="3" id="KW-0240">DNA-directed RNA polymerase</keyword>
<evidence type="ECO:0000256" key="4">
    <source>
        <dbReference type="ARBA" id="ARBA00023163"/>
    </source>
</evidence>
<sequence length="474" mass="53527">MKGDKEFDSDPEPAATKKKSKKRKRDKERTQTTELHETETETTERIKATVQFIPDQPNKTPPLVGYFPSGFDPNKSQDREFRSENGGEDRDPDGESSAAAAAARVRVYRNMNERKNKTGRLELVVSPAGSGVEFVGTSYSGEAMAPQFCQYAVGVLDKKSQTLKIVPIASNKIFRLEPRVGGSESADKEAAANVELTAEQAANMRAVLDTRYGTKKSLRQSGCVYMEHLLTTLQAKKMNALKKEHDPESQKDLEEKIQSVKINTEALETTTSDAVLNVPPYDSSAVTPQLAYPLDKIILKGEWDFLQDVYQHLEMGTEVATNAYPSFVCNRIQKLRDIEDEVERKTLSCIFSYITHLVKFKDQNSMDGAASAKNHRIPSILRQKFLTKFSNPESKRLSDDKIHLLLSYVLVLTLHADGFRTNPTDIAKDLRMSEVKLRDHFEKLGCKLRREKNMLLATLPVPLQFPKAKQRRRR</sequence>
<evidence type="ECO:0000313" key="7">
    <source>
        <dbReference type="EMBL" id="KAH7565527.1"/>
    </source>
</evidence>
<dbReference type="EMBL" id="JAFEMO010000009">
    <property type="protein sequence ID" value="KAH7565527.1"/>
    <property type="molecule type" value="Genomic_DNA"/>
</dbReference>
<proteinExistence type="inferred from homology"/>
<comment type="subcellular location">
    <subcellularLocation>
        <location evidence="1">Nucleus</location>
        <location evidence="1">Nucleolus</location>
    </subcellularLocation>
</comment>
<organism evidence="7 8">
    <name type="scientific">Xanthoceras sorbifolium</name>
    <dbReference type="NCBI Taxonomy" id="99658"/>
    <lineage>
        <taxon>Eukaryota</taxon>
        <taxon>Viridiplantae</taxon>
        <taxon>Streptophyta</taxon>
        <taxon>Embryophyta</taxon>
        <taxon>Tracheophyta</taxon>
        <taxon>Spermatophyta</taxon>
        <taxon>Magnoliopsida</taxon>
        <taxon>eudicotyledons</taxon>
        <taxon>Gunneridae</taxon>
        <taxon>Pentapetalae</taxon>
        <taxon>rosids</taxon>
        <taxon>malvids</taxon>
        <taxon>Sapindales</taxon>
        <taxon>Sapindaceae</taxon>
        <taxon>Xanthoceroideae</taxon>
        <taxon>Xanthoceras</taxon>
    </lineage>
</organism>
<dbReference type="PANTHER" id="PTHR14440">
    <property type="entry name" value="DNA-DIRECTED RNA POLYMERASE I SUBUNIT RPA49"/>
    <property type="match status" value="1"/>
</dbReference>
<evidence type="ECO:0000256" key="1">
    <source>
        <dbReference type="ARBA" id="ARBA00004604"/>
    </source>
</evidence>
<keyword evidence="5" id="KW-0539">Nucleus</keyword>
<evidence type="ECO:0000256" key="5">
    <source>
        <dbReference type="ARBA" id="ARBA00023242"/>
    </source>
</evidence>
<comment type="similarity">
    <text evidence="2">Belongs to the eukaryotic RPA49/POLR1E RNA polymerase subunit family.</text>
</comment>
<protein>
    <recommendedName>
        <fullName evidence="9">DNA-directed RNA polymerase I subunit rpa49</fullName>
    </recommendedName>
</protein>
<reference evidence="7 8" key="1">
    <citation type="submission" date="2021-02" db="EMBL/GenBank/DDBJ databases">
        <title>Plant Genome Project.</title>
        <authorList>
            <person name="Zhang R.-G."/>
        </authorList>
    </citation>
    <scope>NUCLEOTIDE SEQUENCE [LARGE SCALE GENOMIC DNA]</scope>
    <source>
        <tissue evidence="7">Leaves</tissue>
    </source>
</reference>
<dbReference type="InterPro" id="IPR009668">
    <property type="entry name" value="RNA_pol-assoc_fac_A49-like"/>
</dbReference>